<protein>
    <submittedName>
        <fullName evidence="2">Dienelactone hydrolase</fullName>
    </submittedName>
</protein>
<comment type="caution">
    <text evidence="2">The sequence shown here is derived from an EMBL/GenBank/DDBJ whole genome shotgun (WGS) entry which is preliminary data.</text>
</comment>
<name>A0ABS4UWE6_9ACTN</name>
<keyword evidence="3" id="KW-1185">Reference proteome</keyword>
<dbReference type="Pfam" id="PF01738">
    <property type="entry name" value="DLH"/>
    <property type="match status" value="1"/>
</dbReference>
<organism evidence="2 3">
    <name type="scientific">Kribbella aluminosa</name>
    <dbReference type="NCBI Taxonomy" id="416017"/>
    <lineage>
        <taxon>Bacteria</taxon>
        <taxon>Bacillati</taxon>
        <taxon>Actinomycetota</taxon>
        <taxon>Actinomycetes</taxon>
        <taxon>Propionibacteriales</taxon>
        <taxon>Kribbellaceae</taxon>
        <taxon>Kribbella</taxon>
    </lineage>
</organism>
<keyword evidence="2" id="KW-0378">Hydrolase</keyword>
<evidence type="ECO:0000313" key="2">
    <source>
        <dbReference type="EMBL" id="MBP2355951.1"/>
    </source>
</evidence>
<dbReference type="EMBL" id="JAGINT010000002">
    <property type="protein sequence ID" value="MBP2355951.1"/>
    <property type="molecule type" value="Genomic_DNA"/>
</dbReference>
<dbReference type="Proteomes" id="UP000755585">
    <property type="component" value="Unassembled WGS sequence"/>
</dbReference>
<sequence>MSQTQTGPATEWRMMSTGSGEMRVYEGRAEENIDAAVIVLQEAFGVNDHIESVTRRIASMGILPLLPTSLTAAVPVCSNTTSTSRQCH</sequence>
<evidence type="ECO:0000313" key="3">
    <source>
        <dbReference type="Proteomes" id="UP000755585"/>
    </source>
</evidence>
<gene>
    <name evidence="2" type="ORF">JOF29_007061</name>
</gene>
<dbReference type="GO" id="GO:0016787">
    <property type="term" value="F:hydrolase activity"/>
    <property type="evidence" value="ECO:0007669"/>
    <property type="project" value="UniProtKB-KW"/>
</dbReference>
<proteinExistence type="predicted"/>
<feature type="domain" description="Dienelactone hydrolase" evidence="1">
    <location>
        <begin position="31"/>
        <end position="68"/>
    </location>
</feature>
<dbReference type="InterPro" id="IPR002925">
    <property type="entry name" value="Dienelactn_hydro"/>
</dbReference>
<reference evidence="2 3" key="1">
    <citation type="submission" date="2021-03" db="EMBL/GenBank/DDBJ databases">
        <title>Sequencing the genomes of 1000 actinobacteria strains.</title>
        <authorList>
            <person name="Klenk H.-P."/>
        </authorList>
    </citation>
    <scope>NUCLEOTIDE SEQUENCE [LARGE SCALE GENOMIC DNA]</scope>
    <source>
        <strain evidence="2 3">DSM 18824</strain>
    </source>
</reference>
<evidence type="ECO:0000259" key="1">
    <source>
        <dbReference type="Pfam" id="PF01738"/>
    </source>
</evidence>
<accession>A0ABS4UWE6</accession>